<keyword evidence="3" id="KW-1185">Reference proteome</keyword>
<dbReference type="PANTHER" id="PTHR12526">
    <property type="entry name" value="GLYCOSYLTRANSFERASE"/>
    <property type="match status" value="1"/>
</dbReference>
<evidence type="ECO:0000313" key="3">
    <source>
        <dbReference type="Proteomes" id="UP000635853"/>
    </source>
</evidence>
<reference evidence="3" key="1">
    <citation type="submission" date="2021-01" db="EMBL/GenBank/DDBJ databases">
        <title>Draft genomes of Rhodovulum sulfidophilum.</title>
        <authorList>
            <person name="Guzman M.S."/>
        </authorList>
    </citation>
    <scope>NUCLEOTIDE SEQUENCE [LARGE SCALE GENOMIC DNA]</scope>
    <source>
        <strain evidence="3">AB19</strain>
    </source>
</reference>
<dbReference type="EMBL" id="JAESIL010000003">
    <property type="protein sequence ID" value="MBL3576765.1"/>
    <property type="molecule type" value="Genomic_DNA"/>
</dbReference>
<feature type="domain" description="Glycosyl transferase family 1" evidence="1">
    <location>
        <begin position="209"/>
        <end position="355"/>
    </location>
</feature>
<dbReference type="Pfam" id="PF00534">
    <property type="entry name" value="Glycos_transf_1"/>
    <property type="match status" value="1"/>
</dbReference>
<dbReference type="RefSeq" id="WP_075787849.1">
    <property type="nucleotide sequence ID" value="NZ_JAESIL010000003.1"/>
</dbReference>
<proteinExistence type="predicted"/>
<sequence>MPSLLVISSAPAALVDGKPFLDRKFVDGMRFYTDLWDGPVNCLLRVRTGSFPFGRVYEPGELPFGVRFLPAGGKPGGQDLAGHDVVLCSGDNHDYLHLAGMCRRSGQKLVYIIEYIPETRRQIIFLDGALSLPKKIRSLVWTLGQEVRRRKAFGLADGLQANGYPAFAAYESVNANVVMYLDNRMGSDLLATGSEMEARCRRILDGAPLRLVHSGRLERMKGSQDLIPIAARLVAMGIDFELDIFGSGSLEADLRRDIAAHGLNDRVRLNGVVDFETELVPFARRHADIYLSCHRQSDPSCTYLESMGCGLAVAGYANRMWAALCQEARAGWAVPLGKVEAMSGVLAEAAADRQRLVECCDAAWAFAGAHAFEHEFGRRIEHLRRLA</sequence>
<evidence type="ECO:0000313" key="2">
    <source>
        <dbReference type="EMBL" id="MBL3576765.1"/>
    </source>
</evidence>
<comment type="caution">
    <text evidence="2">The sequence shown here is derived from an EMBL/GenBank/DDBJ whole genome shotgun (WGS) entry which is preliminary data.</text>
</comment>
<evidence type="ECO:0000259" key="1">
    <source>
        <dbReference type="Pfam" id="PF00534"/>
    </source>
</evidence>
<dbReference type="SUPFAM" id="SSF53756">
    <property type="entry name" value="UDP-Glycosyltransferase/glycogen phosphorylase"/>
    <property type="match status" value="1"/>
</dbReference>
<dbReference type="Proteomes" id="UP000635853">
    <property type="component" value="Unassembled WGS sequence"/>
</dbReference>
<gene>
    <name evidence="2" type="ORF">JMJ92_01110</name>
</gene>
<organism evidence="2 3">
    <name type="scientific">Rhodovulum visakhapatnamense</name>
    <dbReference type="NCBI Taxonomy" id="364297"/>
    <lineage>
        <taxon>Bacteria</taxon>
        <taxon>Pseudomonadati</taxon>
        <taxon>Pseudomonadota</taxon>
        <taxon>Alphaproteobacteria</taxon>
        <taxon>Rhodobacterales</taxon>
        <taxon>Paracoccaceae</taxon>
        <taxon>Rhodovulum</taxon>
    </lineage>
</organism>
<dbReference type="Gene3D" id="3.40.50.2000">
    <property type="entry name" value="Glycogen Phosphorylase B"/>
    <property type="match status" value="1"/>
</dbReference>
<protein>
    <submittedName>
        <fullName evidence="2">Glycosyltransferase</fullName>
    </submittedName>
</protein>
<accession>A0ABS1RBX5</accession>
<dbReference type="InterPro" id="IPR001296">
    <property type="entry name" value="Glyco_trans_1"/>
</dbReference>
<name>A0ABS1RBX5_9RHOB</name>